<name>A0ACC1CSP1_9NEOP</name>
<evidence type="ECO:0000313" key="2">
    <source>
        <dbReference type="Proteomes" id="UP000824533"/>
    </source>
</evidence>
<evidence type="ECO:0000313" key="1">
    <source>
        <dbReference type="EMBL" id="KAJ0174683.1"/>
    </source>
</evidence>
<sequence length="750" mass="88073">MKAILLVVLCLAAMAPAIPAYDDSNLESMDVKQKQMFILKLLNYVTQPVMYKEIEDIGKSYKIEENVQLYSKNEVVKEFINLVKTGCLPQGEVFTLHIDRQLKEVVSMFHMLYYAKDFATFIKTACWMRLYLNEGMFVYALTVAVRQRQDCKGIVLPPPYEIYPYFFVRADVIQKAYLLKMKKGLLDLKLCDFYGIKKTEKDVYIIDENVYDKRVDLNDEDSLRYFTEDIGLNTYYYYFHVDYPFWMKDQVADKFKFRRFELTVYVYQQILARYYLERLSNGLGAINDLSWYKPVGKGFWPWMKLHNGVEIPVRYNNYVIAQNGNMDVINLVEVYEGIIKEAIIKGYVEINGLRFELSKPEDVEMLGKLIYGKIEKPELESNRIDAYRYLLIIMKAALGLNTMQSDKYFVVPTALDYYQTALRDPVFYQLQKRIINFVFLFKQRLPSYTKEELYFPGVKVSNVVTDKLVTYFDDYLMDMSNAVVLNEEELKKASSDMTFFVRKRRLNNEKFKVSIDVFSDKTVDSVVRIFLGPKYDELSRLIDINNNRMNFVELDSFMYKLTTGKNTIIRNSYEMNNIVGDRMMTRDLWKKLETVTDIRDIYTKNLKNFQTGFPLRLLLPKGMGGGMEMLLYVCVSPLKLVDNADMSLFDTNSQNSGTDYRFSVLLDKMPLGFPLDRYIDVAKFYTPNMKFVDVKVFHKQQVCNMKMKWDLWVMNDYNMVGFTPTQSNTYFVDTDLNVNTNDKTDTQGTV</sequence>
<gene>
    <name evidence="1" type="ORF">K1T71_009791</name>
</gene>
<dbReference type="EMBL" id="CM034403">
    <property type="protein sequence ID" value="KAJ0174683.1"/>
    <property type="molecule type" value="Genomic_DNA"/>
</dbReference>
<protein>
    <submittedName>
        <fullName evidence="1">Uncharacterized protein</fullName>
    </submittedName>
</protein>
<organism evidence="1 2">
    <name type="scientific">Dendrolimus kikuchii</name>
    <dbReference type="NCBI Taxonomy" id="765133"/>
    <lineage>
        <taxon>Eukaryota</taxon>
        <taxon>Metazoa</taxon>
        <taxon>Ecdysozoa</taxon>
        <taxon>Arthropoda</taxon>
        <taxon>Hexapoda</taxon>
        <taxon>Insecta</taxon>
        <taxon>Pterygota</taxon>
        <taxon>Neoptera</taxon>
        <taxon>Endopterygota</taxon>
        <taxon>Lepidoptera</taxon>
        <taxon>Glossata</taxon>
        <taxon>Ditrysia</taxon>
        <taxon>Bombycoidea</taxon>
        <taxon>Lasiocampidae</taxon>
        <taxon>Dendrolimus</taxon>
    </lineage>
</organism>
<dbReference type="Proteomes" id="UP000824533">
    <property type="component" value="Linkage Group LG17"/>
</dbReference>
<proteinExistence type="predicted"/>
<reference evidence="1 2" key="1">
    <citation type="journal article" date="2021" name="Front. Genet.">
        <title>Chromosome-Level Genome Assembly Reveals Significant Gene Expansion in the Toll and IMD Signaling Pathways of Dendrolimus kikuchii.</title>
        <authorList>
            <person name="Zhou J."/>
            <person name="Wu P."/>
            <person name="Xiong Z."/>
            <person name="Liu N."/>
            <person name="Zhao N."/>
            <person name="Ji M."/>
            <person name="Qiu Y."/>
            <person name="Yang B."/>
        </authorList>
    </citation>
    <scope>NUCLEOTIDE SEQUENCE [LARGE SCALE GENOMIC DNA]</scope>
    <source>
        <strain evidence="1">Ann1</strain>
    </source>
</reference>
<accession>A0ACC1CSP1</accession>
<comment type="caution">
    <text evidence="1">The sequence shown here is derived from an EMBL/GenBank/DDBJ whole genome shotgun (WGS) entry which is preliminary data.</text>
</comment>
<keyword evidence="2" id="KW-1185">Reference proteome</keyword>